<evidence type="ECO:0000256" key="8">
    <source>
        <dbReference type="ARBA" id="ARBA00023136"/>
    </source>
</evidence>
<evidence type="ECO:0000313" key="10">
    <source>
        <dbReference type="EMBL" id="HJG28708.1"/>
    </source>
</evidence>
<evidence type="ECO:0000256" key="7">
    <source>
        <dbReference type="ARBA" id="ARBA00022970"/>
    </source>
</evidence>
<name>A0A921LR71_9FIRM</name>
<sequence>MSEPIIEVRHLSKSFGAHVVLRDVDFTVNPGDVTCVIGASGSGKSTLLRCVNLLETPTNGAVLFHGQEITEKGFDPCSYRAKVGMVFQSFNLFNNMTVLENCTAGLRYVLHQDKETARRTALENLEKVGMAPYIHAKPRQLSGGQKQRVAIARALSMKPEVLLFDEPTSALDPQMVGEVLSVMRQLAADGLTMIVVTHEMAFARDVSSHVVYMADGVIAEEGTPADIFEHPQNPRTAEFLSRFRQQ</sequence>
<comment type="subcellular location">
    <subcellularLocation>
        <location evidence="1">Cell membrane</location>
        <topology evidence="1">Peripheral membrane protein</topology>
    </subcellularLocation>
</comment>
<proteinExistence type="inferred from homology"/>
<dbReference type="SUPFAM" id="SSF52540">
    <property type="entry name" value="P-loop containing nucleoside triphosphate hydrolases"/>
    <property type="match status" value="1"/>
</dbReference>
<reference evidence="10" key="1">
    <citation type="journal article" date="2021" name="PeerJ">
        <title>Extensive microbial diversity within the chicken gut microbiome revealed by metagenomics and culture.</title>
        <authorList>
            <person name="Gilroy R."/>
            <person name="Ravi A."/>
            <person name="Getino M."/>
            <person name="Pursley I."/>
            <person name="Horton D.L."/>
            <person name="Alikhan N.F."/>
            <person name="Baker D."/>
            <person name="Gharbi K."/>
            <person name="Hall N."/>
            <person name="Watson M."/>
            <person name="Adriaenssens E.M."/>
            <person name="Foster-Nyarko E."/>
            <person name="Jarju S."/>
            <person name="Secka A."/>
            <person name="Antonio M."/>
            <person name="Oren A."/>
            <person name="Chaudhuri R.R."/>
            <person name="La Ragione R."/>
            <person name="Hildebrand F."/>
            <person name="Pallen M.J."/>
        </authorList>
    </citation>
    <scope>NUCLEOTIDE SEQUENCE</scope>
    <source>
        <strain evidence="10">ChiBcec21-2208</strain>
    </source>
</reference>
<evidence type="ECO:0000256" key="5">
    <source>
        <dbReference type="ARBA" id="ARBA00022741"/>
    </source>
</evidence>
<dbReference type="PANTHER" id="PTHR43166">
    <property type="entry name" value="AMINO ACID IMPORT ATP-BINDING PROTEIN"/>
    <property type="match status" value="1"/>
</dbReference>
<dbReference type="PIRSF" id="PIRSF039085">
    <property type="entry name" value="ABC_ATPase_HisP"/>
    <property type="match status" value="1"/>
</dbReference>
<dbReference type="GO" id="GO:0015424">
    <property type="term" value="F:ABC-type amino acid transporter activity"/>
    <property type="evidence" value="ECO:0007669"/>
    <property type="project" value="InterPro"/>
</dbReference>
<dbReference type="GO" id="GO:0005886">
    <property type="term" value="C:plasma membrane"/>
    <property type="evidence" value="ECO:0007669"/>
    <property type="project" value="UniProtKB-SubCell"/>
</dbReference>
<keyword evidence="5" id="KW-0547">Nucleotide-binding</keyword>
<dbReference type="Proteomes" id="UP000782880">
    <property type="component" value="Unassembled WGS sequence"/>
</dbReference>
<evidence type="ECO:0000256" key="3">
    <source>
        <dbReference type="ARBA" id="ARBA00022448"/>
    </source>
</evidence>
<dbReference type="InterPro" id="IPR003593">
    <property type="entry name" value="AAA+_ATPase"/>
</dbReference>
<dbReference type="Gene3D" id="3.40.50.300">
    <property type="entry name" value="P-loop containing nucleotide triphosphate hydrolases"/>
    <property type="match status" value="1"/>
</dbReference>
<reference evidence="10" key="2">
    <citation type="submission" date="2021-09" db="EMBL/GenBank/DDBJ databases">
        <authorList>
            <person name="Gilroy R."/>
        </authorList>
    </citation>
    <scope>NUCLEOTIDE SEQUENCE</scope>
    <source>
        <strain evidence="10">ChiBcec21-2208</strain>
    </source>
</reference>
<dbReference type="EMBL" id="DYVE01000226">
    <property type="protein sequence ID" value="HJG28708.1"/>
    <property type="molecule type" value="Genomic_DNA"/>
</dbReference>
<evidence type="ECO:0000313" key="11">
    <source>
        <dbReference type="Proteomes" id="UP000782880"/>
    </source>
</evidence>
<dbReference type="InterPro" id="IPR050086">
    <property type="entry name" value="MetN_ABC_transporter-like"/>
</dbReference>
<evidence type="ECO:0000259" key="9">
    <source>
        <dbReference type="PROSITE" id="PS50893"/>
    </source>
</evidence>
<keyword evidence="4" id="KW-1003">Cell membrane</keyword>
<dbReference type="InterPro" id="IPR017871">
    <property type="entry name" value="ABC_transporter-like_CS"/>
</dbReference>
<evidence type="ECO:0000256" key="6">
    <source>
        <dbReference type="ARBA" id="ARBA00022840"/>
    </source>
</evidence>
<dbReference type="AlphaFoldDB" id="A0A921LR71"/>
<protein>
    <submittedName>
        <fullName evidence="10">Amino acid ABC transporter ATP-binding protein</fullName>
    </submittedName>
</protein>
<comment type="similarity">
    <text evidence="2">Belongs to the ABC transporter superfamily.</text>
</comment>
<dbReference type="PANTHER" id="PTHR43166:SF9">
    <property type="entry name" value="GLUTAMATE_ASPARTATE IMPORT ATP-BINDING PROTEIN GLTL"/>
    <property type="match status" value="1"/>
</dbReference>
<comment type="caution">
    <text evidence="10">The sequence shown here is derived from an EMBL/GenBank/DDBJ whole genome shotgun (WGS) entry which is preliminary data.</text>
</comment>
<dbReference type="SMART" id="SM00382">
    <property type="entry name" value="AAA"/>
    <property type="match status" value="1"/>
</dbReference>
<keyword evidence="8" id="KW-0472">Membrane</keyword>
<dbReference type="InterPro" id="IPR030679">
    <property type="entry name" value="ABC_ATPase_HisP-typ"/>
</dbReference>
<keyword evidence="7" id="KW-0029">Amino-acid transport</keyword>
<gene>
    <name evidence="10" type="ORF">K8V20_08735</name>
</gene>
<dbReference type="InterPro" id="IPR027417">
    <property type="entry name" value="P-loop_NTPase"/>
</dbReference>
<dbReference type="PROSITE" id="PS50893">
    <property type="entry name" value="ABC_TRANSPORTER_2"/>
    <property type="match status" value="1"/>
</dbReference>
<dbReference type="GO" id="GO:0016887">
    <property type="term" value="F:ATP hydrolysis activity"/>
    <property type="evidence" value="ECO:0007669"/>
    <property type="project" value="InterPro"/>
</dbReference>
<dbReference type="InterPro" id="IPR003439">
    <property type="entry name" value="ABC_transporter-like_ATP-bd"/>
</dbReference>
<evidence type="ECO:0000256" key="4">
    <source>
        <dbReference type="ARBA" id="ARBA00022475"/>
    </source>
</evidence>
<keyword evidence="6 10" id="KW-0067">ATP-binding</keyword>
<dbReference type="GO" id="GO:0005524">
    <property type="term" value="F:ATP binding"/>
    <property type="evidence" value="ECO:0007669"/>
    <property type="project" value="UniProtKB-KW"/>
</dbReference>
<dbReference type="PROSITE" id="PS00211">
    <property type="entry name" value="ABC_TRANSPORTER_1"/>
    <property type="match status" value="1"/>
</dbReference>
<dbReference type="Pfam" id="PF00005">
    <property type="entry name" value="ABC_tran"/>
    <property type="match status" value="1"/>
</dbReference>
<keyword evidence="3" id="KW-0813">Transport</keyword>
<accession>A0A921LR71</accession>
<feature type="domain" description="ABC transporter" evidence="9">
    <location>
        <begin position="6"/>
        <end position="240"/>
    </location>
</feature>
<evidence type="ECO:0000256" key="2">
    <source>
        <dbReference type="ARBA" id="ARBA00005417"/>
    </source>
</evidence>
<organism evidence="10 11">
    <name type="scientific">Subdoligranulum variabile</name>
    <dbReference type="NCBI Taxonomy" id="214851"/>
    <lineage>
        <taxon>Bacteria</taxon>
        <taxon>Bacillati</taxon>
        <taxon>Bacillota</taxon>
        <taxon>Clostridia</taxon>
        <taxon>Eubacteriales</taxon>
        <taxon>Oscillospiraceae</taxon>
        <taxon>Subdoligranulum</taxon>
    </lineage>
</organism>
<evidence type="ECO:0000256" key="1">
    <source>
        <dbReference type="ARBA" id="ARBA00004202"/>
    </source>
</evidence>
<dbReference type="CDD" id="cd03262">
    <property type="entry name" value="ABC_HisP_GlnQ"/>
    <property type="match status" value="1"/>
</dbReference>